<organism evidence="1 2">
    <name type="scientific">Phialocephala subalpina</name>
    <dbReference type="NCBI Taxonomy" id="576137"/>
    <lineage>
        <taxon>Eukaryota</taxon>
        <taxon>Fungi</taxon>
        <taxon>Dikarya</taxon>
        <taxon>Ascomycota</taxon>
        <taxon>Pezizomycotina</taxon>
        <taxon>Leotiomycetes</taxon>
        <taxon>Helotiales</taxon>
        <taxon>Mollisiaceae</taxon>
        <taxon>Phialocephala</taxon>
        <taxon>Phialocephala fortinii species complex</taxon>
    </lineage>
</organism>
<accession>A0A1L7XW17</accession>
<reference evidence="1 2" key="1">
    <citation type="submission" date="2016-03" db="EMBL/GenBank/DDBJ databases">
        <authorList>
            <person name="Ploux O."/>
        </authorList>
    </citation>
    <scope>NUCLEOTIDE SEQUENCE [LARGE SCALE GENOMIC DNA]</scope>
    <source>
        <strain evidence="1 2">UAMH 11012</strain>
    </source>
</reference>
<keyword evidence="2" id="KW-1185">Reference proteome</keyword>
<proteinExistence type="predicted"/>
<dbReference type="OrthoDB" id="3924739at2759"/>
<name>A0A1L7XW17_9HELO</name>
<dbReference type="AlphaFoldDB" id="A0A1L7XW17"/>
<dbReference type="EMBL" id="FJOG01000067">
    <property type="protein sequence ID" value="CZR69234.1"/>
    <property type="molecule type" value="Genomic_DNA"/>
</dbReference>
<gene>
    <name evidence="1" type="ORF">PAC_19134</name>
</gene>
<evidence type="ECO:0000313" key="1">
    <source>
        <dbReference type="EMBL" id="CZR69234.1"/>
    </source>
</evidence>
<evidence type="ECO:0000313" key="2">
    <source>
        <dbReference type="Proteomes" id="UP000184330"/>
    </source>
</evidence>
<sequence length="160" mass="17790">MPYFTVNHALANYPPVVKAYQALPVSDSKISVNVSVNAKEKSKFDEGFHAFVCPPHQNQNGKTKRDQKPPKDFRNSVLYPLSCRSFSPLHSEPKGTLQNLEILVASRSFQSTMIAINKLEAWVGLPVLLKLLWILSPLGGQASLRVLSPQQITDHSVEIP</sequence>
<protein>
    <submittedName>
        <fullName evidence="1">Uncharacterized protein</fullName>
    </submittedName>
</protein>
<dbReference type="Proteomes" id="UP000184330">
    <property type="component" value="Unassembled WGS sequence"/>
</dbReference>